<sequence length="207" mass="22713">MKFFLRKSRFFCVTCLLAALLPVLFFSCKTAEPVPLPPAEEPPSAIMGSRCLPAEDWTRFFLEENPAADQAKLARLCALYREECAREGVNADVAFVQMCLETGFLRYGGLVTADMNNFCGLGSIGPGQPGHAFPDEQTGVRAHVQHLKGYATAEPLCGELVDPRYRWIQPKGKSPDIAGLAGTWAADPAYGEKLAALLDRLYRSRAQ</sequence>
<reference evidence="3" key="2">
    <citation type="journal article" date="2021" name="PeerJ">
        <title>Extensive microbial diversity within the chicken gut microbiome revealed by metagenomics and culture.</title>
        <authorList>
            <person name="Gilroy R."/>
            <person name="Ravi A."/>
            <person name="Getino M."/>
            <person name="Pursley I."/>
            <person name="Horton D.L."/>
            <person name="Alikhan N.F."/>
            <person name="Baker D."/>
            <person name="Gharbi K."/>
            <person name="Hall N."/>
            <person name="Watson M."/>
            <person name="Adriaenssens E.M."/>
            <person name="Foster-Nyarko E."/>
            <person name="Jarju S."/>
            <person name="Secka A."/>
            <person name="Antonio M."/>
            <person name="Oren A."/>
            <person name="Chaudhuri R.R."/>
            <person name="La Ragione R."/>
            <person name="Hildebrand F."/>
            <person name="Pallen M.J."/>
        </authorList>
    </citation>
    <scope>NUCLEOTIDE SEQUENCE</scope>
    <source>
        <strain evidence="3">B3-4054</strain>
    </source>
</reference>
<feature type="domain" description="Mannosyl-glycoprotein endo-beta-N-acetylglucosamidase-like" evidence="2">
    <location>
        <begin position="79"/>
        <end position="202"/>
    </location>
</feature>
<evidence type="ECO:0000256" key="1">
    <source>
        <dbReference type="SAM" id="SignalP"/>
    </source>
</evidence>
<evidence type="ECO:0000259" key="2">
    <source>
        <dbReference type="Pfam" id="PF01832"/>
    </source>
</evidence>
<organism evidence="3 4">
    <name type="scientific">Candidatus Avitreponema avistercoris</name>
    <dbReference type="NCBI Taxonomy" id="2840705"/>
    <lineage>
        <taxon>Bacteria</taxon>
        <taxon>Pseudomonadati</taxon>
        <taxon>Spirochaetota</taxon>
        <taxon>Spirochaetia</taxon>
        <taxon>Spirochaetales</taxon>
        <taxon>Candidatus Avitreponema</taxon>
    </lineage>
</organism>
<name>A0A9D9HHH6_9SPIR</name>
<dbReference type="GO" id="GO:0004040">
    <property type="term" value="F:amidase activity"/>
    <property type="evidence" value="ECO:0007669"/>
    <property type="project" value="InterPro"/>
</dbReference>
<proteinExistence type="predicted"/>
<dbReference type="InterPro" id="IPR002901">
    <property type="entry name" value="MGlyc_endo_b_GlcNAc-like_dom"/>
</dbReference>
<feature type="chain" id="PRO_5039577811" evidence="1">
    <location>
        <begin position="32"/>
        <end position="207"/>
    </location>
</feature>
<evidence type="ECO:0000313" key="4">
    <source>
        <dbReference type="Proteomes" id="UP000823616"/>
    </source>
</evidence>
<comment type="caution">
    <text evidence="3">The sequence shown here is derived from an EMBL/GenBank/DDBJ whole genome shotgun (WGS) entry which is preliminary data.</text>
</comment>
<dbReference type="PROSITE" id="PS51257">
    <property type="entry name" value="PROKAR_LIPOPROTEIN"/>
    <property type="match status" value="1"/>
</dbReference>
<dbReference type="EMBL" id="JADIMS010000116">
    <property type="protein sequence ID" value="MBO8450708.1"/>
    <property type="molecule type" value="Genomic_DNA"/>
</dbReference>
<dbReference type="AlphaFoldDB" id="A0A9D9HHH6"/>
<gene>
    <name evidence="3" type="ORF">IAA96_06345</name>
</gene>
<dbReference type="Proteomes" id="UP000823616">
    <property type="component" value="Unassembled WGS sequence"/>
</dbReference>
<keyword evidence="1" id="KW-0732">Signal</keyword>
<evidence type="ECO:0000313" key="3">
    <source>
        <dbReference type="EMBL" id="MBO8450708.1"/>
    </source>
</evidence>
<reference evidence="3" key="1">
    <citation type="submission" date="2020-10" db="EMBL/GenBank/DDBJ databases">
        <authorList>
            <person name="Gilroy R."/>
        </authorList>
    </citation>
    <scope>NUCLEOTIDE SEQUENCE</scope>
    <source>
        <strain evidence="3">B3-4054</strain>
    </source>
</reference>
<feature type="signal peptide" evidence="1">
    <location>
        <begin position="1"/>
        <end position="31"/>
    </location>
</feature>
<protein>
    <submittedName>
        <fullName evidence="3">Glucosaminidase domain-containing protein</fullName>
    </submittedName>
</protein>
<accession>A0A9D9HHH6</accession>
<dbReference type="Pfam" id="PF01832">
    <property type="entry name" value="Glucosaminidase"/>
    <property type="match status" value="1"/>
</dbReference>